<comment type="caution">
    <text evidence="5">The sequence shown here is derived from an EMBL/GenBank/DDBJ whole genome shotgun (WGS) entry which is preliminary data.</text>
</comment>
<keyword evidence="3 5" id="KW-0067">ATP-binding</keyword>
<dbReference type="InterPro" id="IPR027417">
    <property type="entry name" value="P-loop_NTPase"/>
</dbReference>
<accession>A0A560F103</accession>
<dbReference type="GO" id="GO:0005524">
    <property type="term" value="F:ATP binding"/>
    <property type="evidence" value="ECO:0007669"/>
    <property type="project" value="UniProtKB-KW"/>
</dbReference>
<dbReference type="InterPro" id="IPR017781">
    <property type="entry name" value="ABC_transptr_urea_ATP-bd_UrtD"/>
</dbReference>
<protein>
    <submittedName>
        <fullName evidence="5">Urea transport system ATP-binding protein</fullName>
    </submittedName>
</protein>
<evidence type="ECO:0000313" key="6">
    <source>
        <dbReference type="Proteomes" id="UP000319859"/>
    </source>
</evidence>
<dbReference type="Proteomes" id="UP000319859">
    <property type="component" value="Unassembled WGS sequence"/>
</dbReference>
<dbReference type="NCBIfam" id="TIGR03411">
    <property type="entry name" value="urea_trans_UrtD"/>
    <property type="match status" value="1"/>
</dbReference>
<name>A0A560F103_9PROT</name>
<feature type="domain" description="ABC transporter" evidence="4">
    <location>
        <begin position="22"/>
        <end position="261"/>
    </location>
</feature>
<evidence type="ECO:0000259" key="4">
    <source>
        <dbReference type="PROSITE" id="PS50893"/>
    </source>
</evidence>
<evidence type="ECO:0000256" key="3">
    <source>
        <dbReference type="ARBA" id="ARBA00022840"/>
    </source>
</evidence>
<dbReference type="CDD" id="cd03219">
    <property type="entry name" value="ABC_Mj1267_LivG_branched"/>
    <property type="match status" value="1"/>
</dbReference>
<dbReference type="SUPFAM" id="SSF52540">
    <property type="entry name" value="P-loop containing nucleoside triphosphate hydrolases"/>
    <property type="match status" value="1"/>
</dbReference>
<dbReference type="PANTHER" id="PTHR45772">
    <property type="entry name" value="CONSERVED COMPONENT OF ABC TRANSPORTER FOR NATURAL AMINO ACIDS-RELATED"/>
    <property type="match status" value="1"/>
</dbReference>
<dbReference type="InterPro" id="IPR003439">
    <property type="entry name" value="ABC_transporter-like_ATP-bd"/>
</dbReference>
<evidence type="ECO:0000313" key="5">
    <source>
        <dbReference type="EMBL" id="TWB15292.1"/>
    </source>
</evidence>
<keyword evidence="2" id="KW-0547">Nucleotide-binding</keyword>
<dbReference type="PROSITE" id="PS50893">
    <property type="entry name" value="ABC_TRANSPORTER_2"/>
    <property type="match status" value="1"/>
</dbReference>
<dbReference type="AlphaFoldDB" id="A0A560F103"/>
<evidence type="ECO:0000256" key="2">
    <source>
        <dbReference type="ARBA" id="ARBA00022741"/>
    </source>
</evidence>
<dbReference type="GO" id="GO:0005886">
    <property type="term" value="C:plasma membrane"/>
    <property type="evidence" value="ECO:0007669"/>
    <property type="project" value="TreeGrafter"/>
</dbReference>
<proteinExistence type="predicted"/>
<keyword evidence="1" id="KW-0813">Transport</keyword>
<dbReference type="RefSeq" id="WP_246172402.1">
    <property type="nucleotide sequence ID" value="NZ_VITN01000015.1"/>
</dbReference>
<dbReference type="PANTHER" id="PTHR45772:SF8">
    <property type="entry name" value="HIGH-AFFINITY BRANCHED-CHAIN AMINO ACID TRANSPORT ATP-BINDING PROTEIN"/>
    <property type="match status" value="1"/>
</dbReference>
<dbReference type="EMBL" id="VITN01000015">
    <property type="protein sequence ID" value="TWB15292.1"/>
    <property type="molecule type" value="Genomic_DNA"/>
</dbReference>
<reference evidence="5 6" key="1">
    <citation type="submission" date="2019-06" db="EMBL/GenBank/DDBJ databases">
        <title>Genomic Encyclopedia of Type Strains, Phase IV (KMG-V): Genome sequencing to study the core and pangenomes of soil and plant-associated prokaryotes.</title>
        <authorList>
            <person name="Whitman W."/>
        </authorList>
    </citation>
    <scope>NUCLEOTIDE SEQUENCE [LARGE SCALE GENOMIC DNA]</scope>
    <source>
        <strain evidence="5 6">BR 11880</strain>
    </source>
</reference>
<dbReference type="GO" id="GO:0016887">
    <property type="term" value="F:ATP hydrolysis activity"/>
    <property type="evidence" value="ECO:0007669"/>
    <property type="project" value="InterPro"/>
</dbReference>
<dbReference type="Gene3D" id="3.40.50.300">
    <property type="entry name" value="P-loop containing nucleotide triphosphate hydrolases"/>
    <property type="match status" value="1"/>
</dbReference>
<gene>
    <name evidence="5" type="ORF">FBZ89_11571</name>
</gene>
<sequence length="268" mass="28748">MNAMAATAHHIGTTAPASPLLLAVDGVTVDFDGFKALNGFSLTLDRGTLRVLIGPNGAGKSTLCDTIIGRVRATSGRVIFKDQDITHLPEHEIVRRGICRKFQTPGVLPGLSVVDNLMIAARRDRRWWSTFRHGVAAEEKARVAEILETIGLADRAAAPAGQLAHGEKQWLEIGMVVATRADLLLLDEPTAGMGPAETSQTAALIRRLVGQHTVLVIDHDMSFLEQLDARVTVMHQGQFLKEGSVAAIRADADVAAVYLGRTKGDTHG</sequence>
<organism evidence="5 6">
    <name type="scientific">Nitrospirillum amazonense</name>
    <dbReference type="NCBI Taxonomy" id="28077"/>
    <lineage>
        <taxon>Bacteria</taxon>
        <taxon>Pseudomonadati</taxon>
        <taxon>Pseudomonadota</taxon>
        <taxon>Alphaproteobacteria</taxon>
        <taxon>Rhodospirillales</taxon>
        <taxon>Azospirillaceae</taxon>
        <taxon>Nitrospirillum</taxon>
    </lineage>
</organism>
<dbReference type="Pfam" id="PF00005">
    <property type="entry name" value="ABC_tran"/>
    <property type="match status" value="1"/>
</dbReference>
<dbReference type="InterPro" id="IPR051120">
    <property type="entry name" value="ABC_AA/LPS_Transport"/>
</dbReference>
<evidence type="ECO:0000256" key="1">
    <source>
        <dbReference type="ARBA" id="ARBA00022448"/>
    </source>
</evidence>